<dbReference type="EMBL" id="CM027682">
    <property type="protein sequence ID" value="KAG0539303.1"/>
    <property type="molecule type" value="Genomic_DNA"/>
</dbReference>
<reference evidence="2" key="1">
    <citation type="journal article" date="2019" name="BMC Genomics">
        <title>A new reference genome for Sorghum bicolor reveals high levels of sequence similarity between sweet and grain genotypes: implications for the genetics of sugar metabolism.</title>
        <authorList>
            <person name="Cooper E.A."/>
            <person name="Brenton Z.W."/>
            <person name="Flinn B.S."/>
            <person name="Jenkins J."/>
            <person name="Shu S."/>
            <person name="Flowers D."/>
            <person name="Luo F."/>
            <person name="Wang Y."/>
            <person name="Xia P."/>
            <person name="Barry K."/>
            <person name="Daum C."/>
            <person name="Lipzen A."/>
            <person name="Yoshinaga Y."/>
            <person name="Schmutz J."/>
            <person name="Saski C."/>
            <person name="Vermerris W."/>
            <person name="Kresovich S."/>
        </authorList>
    </citation>
    <scope>NUCLEOTIDE SEQUENCE</scope>
</reference>
<evidence type="ECO:0000313" key="3">
    <source>
        <dbReference type="Proteomes" id="UP000807115"/>
    </source>
</evidence>
<name>A0A921RF76_SORBI</name>
<evidence type="ECO:0000256" key="1">
    <source>
        <dbReference type="SAM" id="Phobius"/>
    </source>
</evidence>
<gene>
    <name evidence="2" type="ORF">BDA96_03G311600</name>
</gene>
<sequence length="130" mass="14487">MILLQLKQSESKDLMREQEHKHEHDYTQPGAEAGKGVWGICCWELGMCGCSGRERCGANHNPVTIQKFRLVSSSPSRCSIVVSIPACHAGDPGSIPGNGVYFFLLATVTFTLWFFLSHIFQKAYVFHIQA</sequence>
<organism evidence="2 3">
    <name type="scientific">Sorghum bicolor</name>
    <name type="common">Sorghum</name>
    <name type="synonym">Sorghum vulgare</name>
    <dbReference type="NCBI Taxonomy" id="4558"/>
    <lineage>
        <taxon>Eukaryota</taxon>
        <taxon>Viridiplantae</taxon>
        <taxon>Streptophyta</taxon>
        <taxon>Embryophyta</taxon>
        <taxon>Tracheophyta</taxon>
        <taxon>Spermatophyta</taxon>
        <taxon>Magnoliopsida</taxon>
        <taxon>Liliopsida</taxon>
        <taxon>Poales</taxon>
        <taxon>Poaceae</taxon>
        <taxon>PACMAD clade</taxon>
        <taxon>Panicoideae</taxon>
        <taxon>Andropogonodae</taxon>
        <taxon>Andropogoneae</taxon>
        <taxon>Sorghinae</taxon>
        <taxon>Sorghum</taxon>
    </lineage>
</organism>
<evidence type="ECO:0000313" key="2">
    <source>
        <dbReference type="EMBL" id="KAG0539303.1"/>
    </source>
</evidence>
<comment type="caution">
    <text evidence="2">The sequence shown here is derived from an EMBL/GenBank/DDBJ whole genome shotgun (WGS) entry which is preliminary data.</text>
</comment>
<proteinExistence type="predicted"/>
<dbReference type="Proteomes" id="UP000807115">
    <property type="component" value="Chromosome 3"/>
</dbReference>
<dbReference type="AlphaFoldDB" id="A0A921RF76"/>
<keyword evidence="1" id="KW-1133">Transmembrane helix</keyword>
<reference evidence="2" key="2">
    <citation type="submission" date="2020-10" db="EMBL/GenBank/DDBJ databases">
        <authorList>
            <person name="Cooper E.A."/>
            <person name="Brenton Z.W."/>
            <person name="Flinn B.S."/>
            <person name="Jenkins J."/>
            <person name="Shu S."/>
            <person name="Flowers D."/>
            <person name="Luo F."/>
            <person name="Wang Y."/>
            <person name="Xia P."/>
            <person name="Barry K."/>
            <person name="Daum C."/>
            <person name="Lipzen A."/>
            <person name="Yoshinaga Y."/>
            <person name="Schmutz J."/>
            <person name="Saski C."/>
            <person name="Vermerris W."/>
            <person name="Kresovich S."/>
        </authorList>
    </citation>
    <scope>NUCLEOTIDE SEQUENCE</scope>
</reference>
<keyword evidence="1" id="KW-0812">Transmembrane</keyword>
<protein>
    <submittedName>
        <fullName evidence="2">Uncharacterized protein</fullName>
    </submittedName>
</protein>
<feature type="transmembrane region" description="Helical" evidence="1">
    <location>
        <begin position="100"/>
        <end position="120"/>
    </location>
</feature>
<accession>A0A921RF76</accession>
<keyword evidence="1" id="KW-0472">Membrane</keyword>